<dbReference type="InterPro" id="IPR020472">
    <property type="entry name" value="WD40_PAC1"/>
</dbReference>
<sequence>MAEFYTNAVSRTCVQPIQVVGVSHDSPLSWSSSGDRLAFVAGNNSIFVCSKVKGEDAGQGIVLDKIIPIFKKDIHVMMFFVDRDDLLFVAGAEGLAFVNVESGEVVHRVNLGEEKNHESDIMCACWLYDGLILATGSRDTTIKLWARDHAIPTEWLCVETLTAHKAAVLTMAFHLNTNSLFSSGRDSSIKNWDVRSVHPNAFQKRKDDGSISCNVQSTMEGHQGDVVTLTVTENGKILFSGARDNSIKVWNIAHHKELRVINGHTGDIRRIILMTDEQHMYSASADGTIRLTKLLEFVQDDEIALSAEDLERDREAADKLALEEILGTSSQVLGVTAGISALSLPRDEVLAVINAHEQHVFRMEVNPCYPLMATAGNHEVRLWDITNIAKPLLINEFVGHTGTVTNVSLIHEDRHLITSSLDGRIHLYNVGSIHREAKLDVYGSVSALTLTPDNRLLFCSGNDYDIRGFVVQDASIGAQCVVELTGHAGKVYCMASSPDGTTLVSGAHDYSLCVWKLGSIAQSYQGANVPLLNTVDAEIKTITPSKKFNSPHQGHVFAAVFNSPIGNQNVRLATCGNDHAIKIWRLRGNSLSESSHLRDAHSGVISCLTWGRQASSNFLFSGGWDHEIKVWDLTNDSRAPTACIATLVGHKGRLSSLSVTEDGSLLVSSAADGTTMLWQAIAPFQLLCTYVCSQEGGASSLAVGQNVIATGYDDGMIRIWPLMHSDGSVDPVYEHLFLTTEQVEQIRRRSLTRQSTSSRKKAAFAPKAGAPSLL</sequence>
<feature type="region of interest" description="Disordered" evidence="4">
    <location>
        <begin position="749"/>
        <end position="774"/>
    </location>
</feature>
<dbReference type="Pfam" id="PF00400">
    <property type="entry name" value="WD40"/>
    <property type="match status" value="9"/>
</dbReference>
<proteinExistence type="predicted"/>
<dbReference type="PRINTS" id="PR00320">
    <property type="entry name" value="GPROTEINBRPT"/>
</dbReference>
<dbReference type="PROSITE" id="PS50082">
    <property type="entry name" value="WD_REPEATS_2"/>
    <property type="match status" value="7"/>
</dbReference>
<feature type="repeat" description="WD" evidence="3">
    <location>
        <begin position="397"/>
        <end position="430"/>
    </location>
</feature>
<feature type="repeat" description="WD" evidence="3">
    <location>
        <begin position="114"/>
        <end position="145"/>
    </location>
</feature>
<evidence type="ECO:0000256" key="4">
    <source>
        <dbReference type="SAM" id="MobiDB-lite"/>
    </source>
</evidence>
<organism evidence="5 6">
    <name type="scientific">Thraustotheca clavata</name>
    <dbReference type="NCBI Taxonomy" id="74557"/>
    <lineage>
        <taxon>Eukaryota</taxon>
        <taxon>Sar</taxon>
        <taxon>Stramenopiles</taxon>
        <taxon>Oomycota</taxon>
        <taxon>Saprolegniomycetes</taxon>
        <taxon>Saprolegniales</taxon>
        <taxon>Achlyaceae</taxon>
        <taxon>Thraustotheca</taxon>
    </lineage>
</organism>
<comment type="caution">
    <text evidence="5">The sequence shown here is derived from an EMBL/GenBank/DDBJ whole genome shotgun (WGS) entry which is preliminary data.</text>
</comment>
<protein>
    <submittedName>
        <fullName evidence="5">Uncharacterized protein</fullName>
    </submittedName>
</protein>
<dbReference type="OrthoDB" id="16717at2759"/>
<dbReference type="PANTHER" id="PTHR19848">
    <property type="entry name" value="WD40 REPEAT PROTEIN"/>
    <property type="match status" value="1"/>
</dbReference>
<feature type="repeat" description="WD" evidence="3">
    <location>
        <begin position="484"/>
        <end position="517"/>
    </location>
</feature>
<accession>A0A1V9Y911</accession>
<keyword evidence="1 3" id="KW-0853">WD repeat</keyword>
<feature type="repeat" description="WD" evidence="3">
    <location>
        <begin position="161"/>
        <end position="196"/>
    </location>
</feature>
<dbReference type="InterPro" id="IPR001680">
    <property type="entry name" value="WD40_rpt"/>
</dbReference>
<evidence type="ECO:0000256" key="2">
    <source>
        <dbReference type="ARBA" id="ARBA00022737"/>
    </source>
</evidence>
<evidence type="ECO:0000256" key="1">
    <source>
        <dbReference type="ARBA" id="ARBA00022574"/>
    </source>
</evidence>
<keyword evidence="6" id="KW-1185">Reference proteome</keyword>
<feature type="repeat" description="WD" evidence="3">
    <location>
        <begin position="598"/>
        <end position="641"/>
    </location>
</feature>
<evidence type="ECO:0000313" key="5">
    <source>
        <dbReference type="EMBL" id="OQR82221.1"/>
    </source>
</evidence>
<dbReference type="InterPro" id="IPR019775">
    <property type="entry name" value="WD40_repeat_CS"/>
</dbReference>
<evidence type="ECO:0000313" key="6">
    <source>
        <dbReference type="Proteomes" id="UP000243217"/>
    </source>
</evidence>
<gene>
    <name evidence="5" type="ORF">THRCLA_11037</name>
</gene>
<dbReference type="SUPFAM" id="SSF50978">
    <property type="entry name" value="WD40 repeat-like"/>
    <property type="match status" value="3"/>
</dbReference>
<dbReference type="InterPro" id="IPR015943">
    <property type="entry name" value="WD40/YVTN_repeat-like_dom_sf"/>
</dbReference>
<name>A0A1V9Y911_9STRA</name>
<evidence type="ECO:0000256" key="3">
    <source>
        <dbReference type="PROSITE-ProRule" id="PRU00221"/>
    </source>
</evidence>
<feature type="repeat" description="WD" evidence="3">
    <location>
        <begin position="219"/>
        <end position="260"/>
    </location>
</feature>
<dbReference type="STRING" id="74557.A0A1V9Y911"/>
<feature type="compositionally biased region" description="Low complexity" evidence="4">
    <location>
        <begin position="752"/>
        <end position="774"/>
    </location>
</feature>
<dbReference type="Proteomes" id="UP000243217">
    <property type="component" value="Unassembled WGS sequence"/>
</dbReference>
<dbReference type="EMBL" id="JNBS01004824">
    <property type="protein sequence ID" value="OQR82221.1"/>
    <property type="molecule type" value="Genomic_DNA"/>
</dbReference>
<dbReference type="InterPro" id="IPR036322">
    <property type="entry name" value="WD40_repeat_dom_sf"/>
</dbReference>
<dbReference type="PROSITE" id="PS50294">
    <property type="entry name" value="WD_REPEATS_REGION"/>
    <property type="match status" value="6"/>
</dbReference>
<dbReference type="PROSITE" id="PS00678">
    <property type="entry name" value="WD_REPEATS_1"/>
    <property type="match status" value="3"/>
</dbReference>
<dbReference type="SMART" id="SM00320">
    <property type="entry name" value="WD40"/>
    <property type="match status" value="13"/>
</dbReference>
<dbReference type="Gene3D" id="2.130.10.10">
    <property type="entry name" value="YVTN repeat-like/Quinoprotein amine dehydrogenase"/>
    <property type="match status" value="5"/>
</dbReference>
<dbReference type="CDD" id="cd00200">
    <property type="entry name" value="WD40"/>
    <property type="match status" value="2"/>
</dbReference>
<dbReference type="AlphaFoldDB" id="A0A1V9Y911"/>
<reference evidence="5 6" key="1">
    <citation type="journal article" date="2014" name="Genome Biol. Evol.">
        <title>The secreted proteins of Achlya hypogyna and Thraustotheca clavata identify the ancestral oomycete secretome and reveal gene acquisitions by horizontal gene transfer.</title>
        <authorList>
            <person name="Misner I."/>
            <person name="Blouin N."/>
            <person name="Leonard G."/>
            <person name="Richards T.A."/>
            <person name="Lane C.E."/>
        </authorList>
    </citation>
    <scope>NUCLEOTIDE SEQUENCE [LARGE SCALE GENOMIC DNA]</scope>
    <source>
        <strain evidence="5 6">ATCC 34112</strain>
    </source>
</reference>
<keyword evidence="2" id="KW-0677">Repeat</keyword>
<feature type="repeat" description="WD" evidence="3">
    <location>
        <begin position="647"/>
        <end position="679"/>
    </location>
</feature>
<dbReference type="PANTHER" id="PTHR19848:SF8">
    <property type="entry name" value="F-BOX AND WD REPEAT DOMAIN CONTAINING 7"/>
    <property type="match status" value="1"/>
</dbReference>